<protein>
    <submittedName>
        <fullName evidence="1">Uncharacterized protein</fullName>
    </submittedName>
</protein>
<organism evidence="1">
    <name type="scientific">marine metagenome</name>
    <dbReference type="NCBI Taxonomy" id="408172"/>
    <lineage>
        <taxon>unclassified sequences</taxon>
        <taxon>metagenomes</taxon>
        <taxon>ecological metagenomes</taxon>
    </lineage>
</organism>
<accession>A0A382VA93</accession>
<dbReference type="Gene3D" id="3.60.15.10">
    <property type="entry name" value="Ribonuclease Z/Hydroxyacylglutathione hydrolase-like"/>
    <property type="match status" value="1"/>
</dbReference>
<feature type="non-terminal residue" evidence="1">
    <location>
        <position position="85"/>
    </location>
</feature>
<dbReference type="SUPFAM" id="SSF56281">
    <property type="entry name" value="Metallo-hydrolase/oxidoreductase"/>
    <property type="match status" value="1"/>
</dbReference>
<dbReference type="AlphaFoldDB" id="A0A382VA93"/>
<reference evidence="1" key="1">
    <citation type="submission" date="2018-05" db="EMBL/GenBank/DDBJ databases">
        <authorList>
            <person name="Lanie J.A."/>
            <person name="Ng W.-L."/>
            <person name="Kazmierczak K.M."/>
            <person name="Andrzejewski T.M."/>
            <person name="Davidsen T.M."/>
            <person name="Wayne K.J."/>
            <person name="Tettelin H."/>
            <person name="Glass J.I."/>
            <person name="Rusch D."/>
            <person name="Podicherti R."/>
            <person name="Tsui H.-C.T."/>
            <person name="Winkler M.E."/>
        </authorList>
    </citation>
    <scope>NUCLEOTIDE SEQUENCE</scope>
</reference>
<gene>
    <name evidence="1" type="ORF">METZ01_LOCUS396267</name>
</gene>
<name>A0A382VA93_9ZZZZ</name>
<dbReference type="InterPro" id="IPR036866">
    <property type="entry name" value="RibonucZ/Hydroxyglut_hydro"/>
</dbReference>
<proteinExistence type="predicted"/>
<dbReference type="EMBL" id="UINC01150395">
    <property type="protein sequence ID" value="SVD43413.1"/>
    <property type="molecule type" value="Genomic_DNA"/>
</dbReference>
<sequence>MHLLGRKTELNLYAHQQLKEIIDLQFSASHTELKFPLFFHPIPPDKEKVLYEDESIIIHNLVLKHSIPSSGFLFKEKQKARNIIK</sequence>
<evidence type="ECO:0000313" key="1">
    <source>
        <dbReference type="EMBL" id="SVD43413.1"/>
    </source>
</evidence>